<dbReference type="OrthoDB" id="9757917at2"/>
<dbReference type="PANTHER" id="PTHR43788">
    <property type="entry name" value="DNA2/NAM7 HELICASE FAMILY MEMBER"/>
    <property type="match status" value="1"/>
</dbReference>
<dbReference type="EMBL" id="SSOD01000003">
    <property type="protein sequence ID" value="THF63333.1"/>
    <property type="molecule type" value="Genomic_DNA"/>
</dbReference>
<dbReference type="SUPFAM" id="SSF52540">
    <property type="entry name" value="P-loop containing nucleoside triphosphate hydrolases"/>
    <property type="match status" value="1"/>
</dbReference>
<gene>
    <name evidence="7" type="ORF">E6O51_04500</name>
</gene>
<evidence type="ECO:0000259" key="6">
    <source>
        <dbReference type="PROSITE" id="PS50035"/>
    </source>
</evidence>
<name>A0A4V3WBH8_9RHOO</name>
<dbReference type="CDD" id="cd18808">
    <property type="entry name" value="SF1_C_Upf1"/>
    <property type="match status" value="1"/>
</dbReference>
<dbReference type="PIRSF" id="PIRSF026306">
    <property type="entry name" value="UCP026306"/>
    <property type="match status" value="1"/>
</dbReference>
<evidence type="ECO:0000256" key="5">
    <source>
        <dbReference type="ARBA" id="ARBA00022840"/>
    </source>
</evidence>
<keyword evidence="2" id="KW-0547">Nucleotide-binding</keyword>
<dbReference type="GO" id="GO:0016787">
    <property type="term" value="F:hydrolase activity"/>
    <property type="evidence" value="ECO:0007669"/>
    <property type="project" value="UniProtKB-KW"/>
</dbReference>
<evidence type="ECO:0000313" key="7">
    <source>
        <dbReference type="EMBL" id="THF63333.1"/>
    </source>
</evidence>
<dbReference type="InterPro" id="IPR027417">
    <property type="entry name" value="P-loop_NTPase"/>
</dbReference>
<dbReference type="InterPro" id="IPR047187">
    <property type="entry name" value="SF1_C_Upf1"/>
</dbReference>
<feature type="domain" description="PLD phosphodiesterase" evidence="6">
    <location>
        <begin position="1098"/>
        <end position="1120"/>
    </location>
</feature>
<protein>
    <recommendedName>
        <fullName evidence="6">PLD phosphodiesterase domain-containing protein</fullName>
    </recommendedName>
</protein>
<dbReference type="GO" id="GO:0043139">
    <property type="term" value="F:5'-3' DNA helicase activity"/>
    <property type="evidence" value="ECO:0007669"/>
    <property type="project" value="TreeGrafter"/>
</dbReference>
<dbReference type="InterPro" id="IPR001736">
    <property type="entry name" value="PLipase_D/transphosphatidylase"/>
</dbReference>
<dbReference type="Pfam" id="PF13086">
    <property type="entry name" value="AAA_11"/>
    <property type="match status" value="1"/>
</dbReference>
<dbReference type="InterPro" id="IPR041679">
    <property type="entry name" value="DNA2/NAM7-like_C"/>
</dbReference>
<dbReference type="Pfam" id="PF13087">
    <property type="entry name" value="AAA_12"/>
    <property type="match status" value="1"/>
</dbReference>
<evidence type="ECO:0000256" key="2">
    <source>
        <dbReference type="ARBA" id="ARBA00022741"/>
    </source>
</evidence>
<evidence type="ECO:0000256" key="3">
    <source>
        <dbReference type="ARBA" id="ARBA00022801"/>
    </source>
</evidence>
<evidence type="ECO:0000256" key="1">
    <source>
        <dbReference type="ARBA" id="ARBA00007913"/>
    </source>
</evidence>
<dbReference type="GO" id="GO:0005524">
    <property type="term" value="F:ATP binding"/>
    <property type="evidence" value="ECO:0007669"/>
    <property type="project" value="UniProtKB-KW"/>
</dbReference>
<accession>A0A4V3WBH8</accession>
<sequence>MTMNPHSKAYLDYLQASLADASRLSPSFGSDRTVEVQMDLLPDGKVGEHATKTLFAHAKKAANGSIDDERLWPIPVLVCPRVFALRAEHGYVSDRLPSKIAPIVIYAKLRQDGQLIDDEKANASVLMPRNLLEPTPWEVTLGTVEGADTAYARYNDQRGSWSALVTQAEALTFALTGQTLAELAIDDYVPLDCGHLWLRGPSPATAAIEALVDRLRSPDAPDVQLYETLTRKAGDQRLLTASEQLAATIDHLGQMECRYGLADSQRESLAHYLAGKAPSVLTVDGPPGTGKTTLLLSVIATEWVKAALAGGEPPLIVAASTNNQAVLNILRAFAEVKEPTDALAGRWLPELASYGLFLPSQTAKIEKSFKVHAMKGMGKEAQYEAQAYETDAGFTTARDALLAKARAAFAEETINDLDAVRKLLAGKLQEVASSIRSAVKALQLLHEHVGEQGLSSADTSGARKALQADVAALEAKLAKASADESEARSLYRQWHHHCAAERWWMALLAGIGILGMRRRRDLAFLADAEAEHAALLGKRFRFHPERDEVDRALRAMLDTGEDTRETVGAALGEHRQRLVRFDQAVQELRRLVPEPEVLTFANAQAALDIGPRFAAFKLATHYWEVRYLTEVSESLGRAGKMEDNKAPEKLLRQYRRLAKLFPCFVSTLFTLPGRFEGFRGKPKPLYNAIDLLIVDEAGQVSPEIGAPSFSLAQRALVVGDVDQIKPVWSVPRSLDLTNAAQCGLIPAFAEETDFLAAGIAASAGSLMQLGQRATPFSKHPLRGRGMFLCEHRRCWPEIIGISNRLAYQGLLQPCREEGPRKLVPTLGYVHLPGLSQKRGSSRRNLLEATAIAKWLAQRKTEIEDAFKEDDKAFGQLVAVITPFAAQVHAIRRALDDAFGKGHDITVGTVFALQGAEQRVVIFSPTCGLEAEPGRTFFDRDPSILNVAVSRAQDAFLVFGNMHLFRPVGEHPSAIVGRALFMGGQNEITDVPADLLAPGFDLSPVALIRDLADHRSALVEAFQTARTRLVVVSPFLTMAAIQADDILALITKASARGVRVTIVTDPSLNQQKVPEFNHCIEQLSTAGAVIHKASPQGVHSKLILVDLAWLIVGSFNWLSAVRSPASPYARYESSLRYDGAEAFEMIGRTLGDLKALIGEA</sequence>
<comment type="caution">
    <text evidence="7">The sequence shown here is derived from an EMBL/GenBank/DDBJ whole genome shotgun (WGS) entry which is preliminary data.</text>
</comment>
<dbReference type="InterPro" id="IPR050534">
    <property type="entry name" value="Coronavir_polyprotein_1ab"/>
</dbReference>
<evidence type="ECO:0000256" key="4">
    <source>
        <dbReference type="ARBA" id="ARBA00022806"/>
    </source>
</evidence>
<keyword evidence="8" id="KW-1185">Reference proteome</keyword>
<evidence type="ECO:0000313" key="8">
    <source>
        <dbReference type="Proteomes" id="UP000307956"/>
    </source>
</evidence>
<organism evidence="7 8">
    <name type="scientific">Pseudothauera rhizosphaerae</name>
    <dbReference type="NCBI Taxonomy" id="2565932"/>
    <lineage>
        <taxon>Bacteria</taxon>
        <taxon>Pseudomonadati</taxon>
        <taxon>Pseudomonadota</taxon>
        <taxon>Betaproteobacteria</taxon>
        <taxon>Rhodocyclales</taxon>
        <taxon>Zoogloeaceae</taxon>
        <taxon>Pseudothauera</taxon>
    </lineage>
</organism>
<dbReference type="InterPro" id="IPR016834">
    <property type="entry name" value="UCP026306"/>
</dbReference>
<dbReference type="PANTHER" id="PTHR43788:SF8">
    <property type="entry name" value="DNA-BINDING PROTEIN SMUBP-2"/>
    <property type="match status" value="1"/>
</dbReference>
<dbReference type="InterPro" id="IPR025202">
    <property type="entry name" value="PLD-like_dom"/>
</dbReference>
<dbReference type="InterPro" id="IPR041677">
    <property type="entry name" value="DNA2/NAM7_AAA_11"/>
</dbReference>
<comment type="similarity">
    <text evidence="1">Belongs to the DNA2/NAM7 helicase family.</text>
</comment>
<dbReference type="Pfam" id="PF13091">
    <property type="entry name" value="PLDc_2"/>
    <property type="match status" value="1"/>
</dbReference>
<keyword evidence="3" id="KW-0378">Hydrolase</keyword>
<keyword evidence="5" id="KW-0067">ATP-binding</keyword>
<dbReference type="Gene3D" id="3.30.870.10">
    <property type="entry name" value="Endonuclease Chain A"/>
    <property type="match status" value="1"/>
</dbReference>
<reference evidence="7 8" key="1">
    <citation type="submission" date="2019-04" db="EMBL/GenBank/DDBJ databases">
        <title>Azoarcus rhizosphaerae sp. nov. isolated from rhizosphere of Ficus religiosa.</title>
        <authorList>
            <person name="Lin S.-Y."/>
            <person name="Hameed A."/>
            <person name="Hsu Y.-H."/>
            <person name="Young C.-C."/>
        </authorList>
    </citation>
    <scope>NUCLEOTIDE SEQUENCE [LARGE SCALE GENOMIC DNA]</scope>
    <source>
        <strain evidence="7 8">CC-YHH848</strain>
    </source>
</reference>
<proteinExistence type="inferred from homology"/>
<dbReference type="AlphaFoldDB" id="A0A4V3WBH8"/>
<dbReference type="Proteomes" id="UP000307956">
    <property type="component" value="Unassembled WGS sequence"/>
</dbReference>
<dbReference type="Gene3D" id="3.40.50.300">
    <property type="entry name" value="P-loop containing nucleotide triphosphate hydrolases"/>
    <property type="match status" value="3"/>
</dbReference>
<dbReference type="GO" id="GO:0006793">
    <property type="term" value="P:phosphorus metabolic process"/>
    <property type="evidence" value="ECO:0007669"/>
    <property type="project" value="UniProtKB-ARBA"/>
</dbReference>
<dbReference type="PROSITE" id="PS50035">
    <property type="entry name" value="PLD"/>
    <property type="match status" value="1"/>
</dbReference>
<keyword evidence="4" id="KW-0347">Helicase</keyword>